<sequence length="406" mass="47581">MRLLKTEEAFIVQVITLSRVSVITLNGLMLEIDGRNVEGKLSQKSIGLLIYLLLSRQGKCKREYLASLFWDDSSLKSSRNNLRHALWEINKLTEKVSIITGDQSICCLNPEVEVYIDALELDRIYKHYKSMALEPLMQEIEIYQNDFLENEYFNNAPEINDWTLISRNHYQKIYFEILSYIGDQLLEQKVYEDSLQYYLRLLKINPLHEDTYLKIMNNRINANRRVEAIKFYQDFEKTLRNELNIEPGSELQNIYRQLMGETKTQEETQVKASVIPKSAQSAKYKKIQMDGTAFISFELCSRLLESLFGMISMSAFSEDQKFKISYLAYIYPDVRLMEGMSHQSTWPPSEMQIYYGLDALFSQLSVNQDIQIHIFNFNNADETSKKIINAIDYQLKLQNRQLLKLS</sequence>
<evidence type="ECO:0000256" key="1">
    <source>
        <dbReference type="PROSITE-ProRule" id="PRU00339"/>
    </source>
</evidence>
<evidence type="ECO:0000313" key="3">
    <source>
        <dbReference type="EMBL" id="SCZ78997.1"/>
    </source>
</evidence>
<dbReference type="RefSeq" id="WP_092590300.1">
    <property type="nucleotide sequence ID" value="NZ_FMWL01000006.1"/>
</dbReference>
<dbReference type="Proteomes" id="UP000199208">
    <property type="component" value="Unassembled WGS sequence"/>
</dbReference>
<dbReference type="SUPFAM" id="SSF48452">
    <property type="entry name" value="TPR-like"/>
    <property type="match status" value="1"/>
</dbReference>
<keyword evidence="3" id="KW-0238">DNA-binding</keyword>
<dbReference type="GO" id="GO:0003677">
    <property type="term" value="F:DNA binding"/>
    <property type="evidence" value="ECO:0007669"/>
    <property type="project" value="UniProtKB-KW"/>
</dbReference>
<dbReference type="InterPro" id="IPR036388">
    <property type="entry name" value="WH-like_DNA-bd_sf"/>
</dbReference>
<feature type="domain" description="Bacterial transcriptional activator" evidence="2">
    <location>
        <begin position="116"/>
        <end position="259"/>
    </location>
</feature>
<name>A0A1G5RYI5_9FIRM</name>
<dbReference type="InterPro" id="IPR011990">
    <property type="entry name" value="TPR-like_helical_dom_sf"/>
</dbReference>
<dbReference type="STRING" id="1120920.SAMN03080599_01520"/>
<reference evidence="3 4" key="1">
    <citation type="submission" date="2016-10" db="EMBL/GenBank/DDBJ databases">
        <authorList>
            <person name="de Groot N.N."/>
        </authorList>
    </citation>
    <scope>NUCLEOTIDE SEQUENCE [LARGE SCALE GENOMIC DNA]</scope>
    <source>
        <strain evidence="3 4">DSM 2784</strain>
    </source>
</reference>
<accession>A0A1G5RYI5</accession>
<evidence type="ECO:0000313" key="4">
    <source>
        <dbReference type="Proteomes" id="UP000199208"/>
    </source>
</evidence>
<proteinExistence type="predicted"/>
<dbReference type="AlphaFoldDB" id="A0A1G5RYI5"/>
<dbReference type="OrthoDB" id="142950at2"/>
<dbReference type="PROSITE" id="PS50005">
    <property type="entry name" value="TPR"/>
    <property type="match status" value="1"/>
</dbReference>
<gene>
    <name evidence="3" type="ORF">SAMN03080599_01520</name>
</gene>
<dbReference type="InterPro" id="IPR016032">
    <property type="entry name" value="Sig_transdc_resp-reg_C-effctor"/>
</dbReference>
<dbReference type="Pfam" id="PF03704">
    <property type="entry name" value="BTAD"/>
    <property type="match status" value="1"/>
</dbReference>
<feature type="repeat" description="TPR" evidence="1">
    <location>
        <begin position="175"/>
        <end position="208"/>
    </location>
</feature>
<dbReference type="SUPFAM" id="SSF46894">
    <property type="entry name" value="C-terminal effector domain of the bipartite response regulators"/>
    <property type="match status" value="1"/>
</dbReference>
<dbReference type="SMART" id="SM01043">
    <property type="entry name" value="BTAD"/>
    <property type="match status" value="1"/>
</dbReference>
<dbReference type="GO" id="GO:0006355">
    <property type="term" value="P:regulation of DNA-templated transcription"/>
    <property type="evidence" value="ECO:0007669"/>
    <property type="project" value="InterPro"/>
</dbReference>
<dbReference type="InterPro" id="IPR051677">
    <property type="entry name" value="AfsR-DnrI-RedD_regulator"/>
</dbReference>
<dbReference type="InterPro" id="IPR005158">
    <property type="entry name" value="BTAD"/>
</dbReference>
<dbReference type="Gene3D" id="1.25.40.10">
    <property type="entry name" value="Tetratricopeptide repeat domain"/>
    <property type="match status" value="1"/>
</dbReference>
<protein>
    <submittedName>
        <fullName evidence="3">DNA-binding transcriptional activator of the SARP family</fullName>
    </submittedName>
</protein>
<keyword evidence="1" id="KW-0802">TPR repeat</keyword>
<dbReference type="Gene3D" id="1.10.10.10">
    <property type="entry name" value="Winged helix-like DNA-binding domain superfamily/Winged helix DNA-binding domain"/>
    <property type="match status" value="1"/>
</dbReference>
<organism evidence="3 4">
    <name type="scientific">Acidaminobacter hydrogenoformans DSM 2784</name>
    <dbReference type="NCBI Taxonomy" id="1120920"/>
    <lineage>
        <taxon>Bacteria</taxon>
        <taxon>Bacillati</taxon>
        <taxon>Bacillota</taxon>
        <taxon>Clostridia</taxon>
        <taxon>Peptostreptococcales</taxon>
        <taxon>Acidaminobacteraceae</taxon>
        <taxon>Acidaminobacter</taxon>
    </lineage>
</organism>
<evidence type="ECO:0000259" key="2">
    <source>
        <dbReference type="SMART" id="SM01043"/>
    </source>
</evidence>
<dbReference type="EMBL" id="FMWL01000006">
    <property type="protein sequence ID" value="SCZ78997.1"/>
    <property type="molecule type" value="Genomic_DNA"/>
</dbReference>
<keyword evidence="4" id="KW-1185">Reference proteome</keyword>
<dbReference type="InterPro" id="IPR019734">
    <property type="entry name" value="TPR_rpt"/>
</dbReference>
<dbReference type="PANTHER" id="PTHR35807">
    <property type="entry name" value="TRANSCRIPTIONAL REGULATOR REDD-RELATED"/>
    <property type="match status" value="1"/>
</dbReference>